<accession>A0A2T2YHG7</accession>
<reference evidence="1 2" key="1">
    <citation type="submission" date="2018-03" db="EMBL/GenBank/DDBJ databases">
        <title>Adhaeribacter sp. HMF7605 Genome sequencing and assembly.</title>
        <authorList>
            <person name="Kang H."/>
            <person name="Kang J."/>
            <person name="Cha I."/>
            <person name="Kim H."/>
            <person name="Joh K."/>
        </authorList>
    </citation>
    <scope>NUCLEOTIDE SEQUENCE [LARGE SCALE GENOMIC DNA]</scope>
    <source>
        <strain evidence="1 2">HMF7605</strain>
    </source>
</reference>
<sequence>MIEDSKAHSLDTIEDVETKLKRFESSDFIYQEDLTKELDLLDGDFDERIISKIVLWKVNRAPLLDNKTIDLLNKIKKDDKQIDEDLTKEILTRLLDKKNRGFDLPMASTLLRFKNPSIYQIIDQRAYRILKKNQILRIPYSIEKKINLYLAYLADLRALTDKYNLKFEWLDRTLYKMDKEINKNIKLKNYGK</sequence>
<evidence type="ECO:0000313" key="2">
    <source>
        <dbReference type="Proteomes" id="UP000240357"/>
    </source>
</evidence>
<dbReference type="RefSeq" id="WP_106931124.1">
    <property type="nucleotide sequence ID" value="NZ_PYFT01000001.1"/>
</dbReference>
<organism evidence="1 2">
    <name type="scientific">Adhaeribacter arboris</name>
    <dbReference type="NCBI Taxonomy" id="2072846"/>
    <lineage>
        <taxon>Bacteria</taxon>
        <taxon>Pseudomonadati</taxon>
        <taxon>Bacteroidota</taxon>
        <taxon>Cytophagia</taxon>
        <taxon>Cytophagales</taxon>
        <taxon>Hymenobacteraceae</taxon>
        <taxon>Adhaeribacter</taxon>
    </lineage>
</organism>
<evidence type="ECO:0000313" key="1">
    <source>
        <dbReference type="EMBL" id="PSR54955.1"/>
    </source>
</evidence>
<gene>
    <name evidence="1" type="ORF">AHMF7605_16305</name>
</gene>
<dbReference type="OrthoDB" id="9182769at2"/>
<dbReference type="AlphaFoldDB" id="A0A2T2YHG7"/>
<protein>
    <submittedName>
        <fullName evidence="1">Uncharacterized protein</fullName>
    </submittedName>
</protein>
<dbReference type="EMBL" id="PYFT01000001">
    <property type="protein sequence ID" value="PSR54955.1"/>
    <property type="molecule type" value="Genomic_DNA"/>
</dbReference>
<keyword evidence="2" id="KW-1185">Reference proteome</keyword>
<proteinExistence type="predicted"/>
<dbReference type="Proteomes" id="UP000240357">
    <property type="component" value="Unassembled WGS sequence"/>
</dbReference>
<comment type="caution">
    <text evidence="1">The sequence shown here is derived from an EMBL/GenBank/DDBJ whole genome shotgun (WGS) entry which is preliminary data.</text>
</comment>
<name>A0A2T2YHG7_9BACT</name>